<organism evidence="2 3">
    <name type="scientific">Naegleria lovaniensis</name>
    <name type="common">Amoeba</name>
    <dbReference type="NCBI Taxonomy" id="51637"/>
    <lineage>
        <taxon>Eukaryota</taxon>
        <taxon>Discoba</taxon>
        <taxon>Heterolobosea</taxon>
        <taxon>Tetramitia</taxon>
        <taxon>Eutetramitia</taxon>
        <taxon>Vahlkampfiidae</taxon>
        <taxon>Naegleria</taxon>
    </lineage>
</organism>
<gene>
    <name evidence="2" type="ORF">C9374_010277</name>
</gene>
<sequence>MREVGIVFECFNCGTYFVNTVKLIDLADNRGKKGKDILTETYISVQKYYEQFNNRYQLCICPTCNELIYNVKYQDMLVSVDHPCILSLCRAFKFLQEEEQPPLSTMQKSYSNIGSSTDNSGDAFLATTSQSNSQPNDLIELFEQTSIQGNDYTKKEEKSKKQHSKKKEQVEDESLLNYDPDVGVPLFMDVSTGQTNKQKWELVFGVGPQRLELDSSRSGRLYMPSLKSLHLPHITTQLFKMKEEQSPKQLEEICNKISKLCLLPEPQLGEVIDQILIPNIPLFDNYDKVSKLLDHHLEEIDHRIELEQQEEALQLKAYSKKSLKDVLDTKK</sequence>
<name>A0AA88GGT4_NAELO</name>
<proteinExistence type="predicted"/>
<dbReference type="GeneID" id="68102731"/>
<dbReference type="EMBL" id="PYSW02000041">
    <property type="protein sequence ID" value="KAG2374903.1"/>
    <property type="molecule type" value="Genomic_DNA"/>
</dbReference>
<keyword evidence="3" id="KW-1185">Reference proteome</keyword>
<evidence type="ECO:0000256" key="1">
    <source>
        <dbReference type="SAM" id="MobiDB-lite"/>
    </source>
</evidence>
<dbReference type="RefSeq" id="XP_044544077.1">
    <property type="nucleotide sequence ID" value="XM_044685803.1"/>
</dbReference>
<dbReference type="AlphaFoldDB" id="A0AA88GGT4"/>
<accession>A0AA88GGT4</accession>
<dbReference type="Proteomes" id="UP000816034">
    <property type="component" value="Unassembled WGS sequence"/>
</dbReference>
<evidence type="ECO:0000313" key="2">
    <source>
        <dbReference type="EMBL" id="KAG2374903.1"/>
    </source>
</evidence>
<evidence type="ECO:0000313" key="3">
    <source>
        <dbReference type="Proteomes" id="UP000816034"/>
    </source>
</evidence>
<reference evidence="2 3" key="1">
    <citation type="journal article" date="2018" name="BMC Genomics">
        <title>The genome of Naegleria lovaniensis, the basis for a comparative approach to unravel pathogenicity factors of the human pathogenic amoeba N. fowleri.</title>
        <authorList>
            <person name="Liechti N."/>
            <person name="Schurch N."/>
            <person name="Bruggmann R."/>
            <person name="Wittwer M."/>
        </authorList>
    </citation>
    <scope>NUCLEOTIDE SEQUENCE [LARGE SCALE GENOMIC DNA]</scope>
    <source>
        <strain evidence="2 3">ATCC 30569</strain>
    </source>
</reference>
<comment type="caution">
    <text evidence="2">The sequence shown here is derived from an EMBL/GenBank/DDBJ whole genome shotgun (WGS) entry which is preliminary data.</text>
</comment>
<protein>
    <submittedName>
        <fullName evidence="2">Uncharacterized protein</fullName>
    </submittedName>
</protein>
<feature type="region of interest" description="Disordered" evidence="1">
    <location>
        <begin position="150"/>
        <end position="174"/>
    </location>
</feature>